<proteinExistence type="predicted"/>
<accession>A0A8S5SRF5</accession>
<name>A0A8S5SRF5_9CAUD</name>
<evidence type="ECO:0000256" key="1">
    <source>
        <dbReference type="SAM" id="MobiDB-lite"/>
    </source>
</evidence>
<organism evidence="2">
    <name type="scientific">Siphoviridae sp. ctRIT4</name>
    <dbReference type="NCBI Taxonomy" id="2827869"/>
    <lineage>
        <taxon>Viruses</taxon>
        <taxon>Duplodnaviria</taxon>
        <taxon>Heunggongvirae</taxon>
        <taxon>Uroviricota</taxon>
        <taxon>Caudoviricetes</taxon>
    </lineage>
</organism>
<feature type="region of interest" description="Disordered" evidence="1">
    <location>
        <begin position="94"/>
        <end position="113"/>
    </location>
</feature>
<sequence length="113" mass="12273">MTKPFDTRDVKLLVPTGGKADRFGAQVTEYIEETVAGVLPQPGGTSNLGAERPNGRKVDMTFHWPRGHARSLAGCIVEFDGRRYRVIGDPAPYIDGNTPGPFDRTVETEAVDG</sequence>
<evidence type="ECO:0000313" key="2">
    <source>
        <dbReference type="EMBL" id="DAF53629.1"/>
    </source>
</evidence>
<dbReference type="EMBL" id="BK032660">
    <property type="protein sequence ID" value="DAF53629.1"/>
    <property type="molecule type" value="Genomic_DNA"/>
</dbReference>
<protein>
    <submittedName>
        <fullName evidence="2">Head closure knob</fullName>
    </submittedName>
</protein>
<reference evidence="2" key="1">
    <citation type="journal article" date="2021" name="Proc. Natl. Acad. Sci. U.S.A.">
        <title>A Catalog of Tens of Thousands of Viruses from Human Metagenomes Reveals Hidden Associations with Chronic Diseases.</title>
        <authorList>
            <person name="Tisza M.J."/>
            <person name="Buck C.B."/>
        </authorList>
    </citation>
    <scope>NUCLEOTIDE SEQUENCE</scope>
    <source>
        <strain evidence="2">CtRIT4</strain>
    </source>
</reference>